<organism evidence="1 2">
    <name type="scientific">Metschnikowia pulcherrima</name>
    <dbReference type="NCBI Taxonomy" id="27326"/>
    <lineage>
        <taxon>Eukaryota</taxon>
        <taxon>Fungi</taxon>
        <taxon>Dikarya</taxon>
        <taxon>Ascomycota</taxon>
        <taxon>Saccharomycotina</taxon>
        <taxon>Pichiomycetes</taxon>
        <taxon>Metschnikowiaceae</taxon>
        <taxon>Metschnikowia</taxon>
    </lineage>
</organism>
<evidence type="ECO:0000313" key="1">
    <source>
        <dbReference type="EMBL" id="KAF7998876.1"/>
    </source>
</evidence>
<protein>
    <submittedName>
        <fullName evidence="1">Uncharacterized protein</fullName>
    </submittedName>
</protein>
<name>A0A8H7GLQ5_9ASCO</name>
<gene>
    <name evidence="1" type="ORF">HF325_006408</name>
</gene>
<dbReference type="Proteomes" id="UP000649328">
    <property type="component" value="Unassembled WGS sequence"/>
</dbReference>
<comment type="caution">
    <text evidence="1">The sequence shown here is derived from an EMBL/GenBank/DDBJ whole genome shotgun (WGS) entry which is preliminary data.</text>
</comment>
<reference evidence="1" key="1">
    <citation type="submission" date="2020-10" db="EMBL/GenBank/DDBJ databases">
        <title>The Whole-Genome Sequence of Metschnikowia persimmonesis, a Novel Endophytic Yeast Species Isolated from Medicinal Plant Diospyros kaki Thumb.</title>
        <authorList>
            <person name="Rahmat E."/>
            <person name="Kang Y."/>
        </authorList>
    </citation>
    <scope>NUCLEOTIDE SEQUENCE</scope>
    <source>
        <strain evidence="1">KIOM G15050</strain>
    </source>
</reference>
<dbReference type="EMBL" id="JACBPP010000010">
    <property type="protein sequence ID" value="KAF7998876.1"/>
    <property type="molecule type" value="Genomic_DNA"/>
</dbReference>
<dbReference type="AlphaFoldDB" id="A0A8H7GLQ5"/>
<keyword evidence="2" id="KW-1185">Reference proteome</keyword>
<proteinExistence type="predicted"/>
<accession>A0A8H7GLQ5</accession>
<sequence length="84" mass="9733">MEESQSDSESEVSSYVDKNRELVLTHDIDILFGEKMVSATHGYTIEKLEHFVARLMEIIWEDRSQWDKMSTIAKLKTVTEGLLI</sequence>
<evidence type="ECO:0000313" key="2">
    <source>
        <dbReference type="Proteomes" id="UP000649328"/>
    </source>
</evidence>